<reference evidence="7 8" key="1">
    <citation type="submission" date="2024-09" db="EMBL/GenBank/DDBJ databases">
        <title>Floridaenema gen nov. (Aerosakkonemataceae, Aerosakkonematales ord. nov., Cyanobacteria) from benthic tropical and subtropical fresh waters, with the description of four new species.</title>
        <authorList>
            <person name="Moretto J.A."/>
            <person name="Berthold D.E."/>
            <person name="Lefler F.W."/>
            <person name="Huang I.-S."/>
            <person name="Laughinghouse H. IV."/>
        </authorList>
    </citation>
    <scope>NUCLEOTIDE SEQUENCE [LARGE SCALE GENOMIC DNA]</scope>
    <source>
        <strain evidence="7 8">BLCC-F50</strain>
    </source>
</reference>
<evidence type="ECO:0000313" key="8">
    <source>
        <dbReference type="Proteomes" id="UP001576784"/>
    </source>
</evidence>
<accession>A0ABV4XRP9</accession>
<comment type="similarity">
    <text evidence="1">In the C-terminal section; belongs to the transposase 35 family.</text>
</comment>
<evidence type="ECO:0000313" key="7">
    <source>
        <dbReference type="EMBL" id="MFB2893777.1"/>
    </source>
</evidence>
<keyword evidence="2" id="KW-0815">Transposition</keyword>
<dbReference type="RefSeq" id="WP_413263435.1">
    <property type="nucleotide sequence ID" value="NZ_JBHFNR010000085.1"/>
</dbReference>
<evidence type="ECO:0000259" key="6">
    <source>
        <dbReference type="Pfam" id="PF07282"/>
    </source>
</evidence>
<keyword evidence="8" id="KW-1185">Reference proteome</keyword>
<dbReference type="NCBIfam" id="NF040570">
    <property type="entry name" value="guided_TnpB"/>
    <property type="match status" value="1"/>
</dbReference>
<feature type="domain" description="Cas12f1-like TNB" evidence="6">
    <location>
        <begin position="292"/>
        <end position="356"/>
    </location>
</feature>
<keyword evidence="7" id="KW-0540">Nuclease</keyword>
<evidence type="ECO:0000256" key="4">
    <source>
        <dbReference type="ARBA" id="ARBA00023172"/>
    </source>
</evidence>
<evidence type="ECO:0000256" key="3">
    <source>
        <dbReference type="ARBA" id="ARBA00023125"/>
    </source>
</evidence>
<dbReference type="GO" id="GO:0004519">
    <property type="term" value="F:endonuclease activity"/>
    <property type="evidence" value="ECO:0007669"/>
    <property type="project" value="UniProtKB-KW"/>
</dbReference>
<feature type="domain" description="Probable transposase IS891/IS1136/IS1341" evidence="5">
    <location>
        <begin position="167"/>
        <end position="280"/>
    </location>
</feature>
<dbReference type="Pfam" id="PF01385">
    <property type="entry name" value="OrfB_IS605"/>
    <property type="match status" value="1"/>
</dbReference>
<organism evidence="7 8">
    <name type="scientific">Floridaenema flaviceps BLCC-F50</name>
    <dbReference type="NCBI Taxonomy" id="3153642"/>
    <lineage>
        <taxon>Bacteria</taxon>
        <taxon>Bacillati</taxon>
        <taxon>Cyanobacteriota</taxon>
        <taxon>Cyanophyceae</taxon>
        <taxon>Oscillatoriophycideae</taxon>
        <taxon>Aerosakkonematales</taxon>
        <taxon>Aerosakkonemataceae</taxon>
        <taxon>Floridanema</taxon>
        <taxon>Floridanema flaviceps</taxon>
    </lineage>
</organism>
<keyword evidence="7" id="KW-0255">Endonuclease</keyword>
<sequence length="412" mass="46831">MIALEFKVEGKTTQYAAIDEAIRTAQFIRNKAIRHWMDNKNVGQKELYRLSKAIRHEFPFANALNSSACQASIERAYSSISRFYDNCKKKVSGKKGYPQFQKNCRSVEYKTSGWSLSETRKQITFTDKKGIGKLRLKGTWDLNFYQIEQIKRVRLVRRADGYYAQFLITLDNKVETNPTGKATGLDVGLKEFYTDSNGHSEPNPRFYRTGEKRLKFRQKRVSRKNIGSANRKKAINRLGRVHLKISRQREEHAKRVARCVAQSNDLIAYEDLRIKNLVKNHCLSLSINDAGWYQFRKWLEYFGVKFGKITIAVNPRLTSQECSCCGAIVKKSLSTRTHVCKCGFVLDRDWNAAINILKVALSTVGHTGTWILDFGVSAQSNDLNASGDLVSTLAGAILSKQAESVNEESPCL</sequence>
<comment type="caution">
    <text evidence="7">The sequence shown here is derived from an EMBL/GenBank/DDBJ whole genome shotgun (WGS) entry which is preliminary data.</text>
</comment>
<dbReference type="InterPro" id="IPR001959">
    <property type="entry name" value="Transposase"/>
</dbReference>
<protein>
    <submittedName>
        <fullName evidence="7">RNA-guided endonuclease InsQ/TnpB family protein</fullName>
    </submittedName>
</protein>
<dbReference type="Proteomes" id="UP001576784">
    <property type="component" value="Unassembled WGS sequence"/>
</dbReference>
<evidence type="ECO:0000259" key="5">
    <source>
        <dbReference type="Pfam" id="PF01385"/>
    </source>
</evidence>
<gene>
    <name evidence="7" type="ORF">ACE1CI_12765</name>
</gene>
<dbReference type="InterPro" id="IPR010095">
    <property type="entry name" value="Cas12f1-like_TNB"/>
</dbReference>
<proteinExistence type="inferred from homology"/>
<keyword evidence="7" id="KW-0378">Hydrolase</keyword>
<name>A0ABV4XRP9_9CYAN</name>
<dbReference type="Pfam" id="PF07282">
    <property type="entry name" value="Cas12f1-like_TNB"/>
    <property type="match status" value="1"/>
</dbReference>
<evidence type="ECO:0000256" key="1">
    <source>
        <dbReference type="ARBA" id="ARBA00008761"/>
    </source>
</evidence>
<dbReference type="EMBL" id="JBHFNR010000085">
    <property type="protein sequence ID" value="MFB2893777.1"/>
    <property type="molecule type" value="Genomic_DNA"/>
</dbReference>
<keyword evidence="3" id="KW-0238">DNA-binding</keyword>
<evidence type="ECO:0000256" key="2">
    <source>
        <dbReference type="ARBA" id="ARBA00022578"/>
    </source>
</evidence>
<keyword evidence="4" id="KW-0233">DNA recombination</keyword>